<reference evidence="4" key="1">
    <citation type="submission" date="2021-12" db="EMBL/GenBank/DDBJ databases">
        <title>Prjna785345.</title>
        <authorList>
            <person name="Rujirawat T."/>
            <person name="Krajaejun T."/>
        </authorList>
    </citation>
    <scope>NUCLEOTIDE SEQUENCE</scope>
    <source>
        <strain evidence="4">Pi057C3</strain>
    </source>
</reference>
<keyword evidence="2" id="KW-0812">Transmembrane</keyword>
<evidence type="ECO:0000256" key="1">
    <source>
        <dbReference type="SAM" id="MobiDB-lite"/>
    </source>
</evidence>
<dbReference type="PANTHER" id="PTHR44329:SF214">
    <property type="entry name" value="PROTEIN KINASE DOMAIN-CONTAINING PROTEIN"/>
    <property type="match status" value="1"/>
</dbReference>
<feature type="domain" description="Protein kinase" evidence="3">
    <location>
        <begin position="609"/>
        <end position="923"/>
    </location>
</feature>
<feature type="region of interest" description="Disordered" evidence="1">
    <location>
        <begin position="490"/>
        <end position="583"/>
    </location>
</feature>
<keyword evidence="5" id="KW-1185">Reference proteome</keyword>
<feature type="region of interest" description="Disordered" evidence="1">
    <location>
        <begin position="66"/>
        <end position="97"/>
    </location>
</feature>
<dbReference type="GO" id="GO:0004674">
    <property type="term" value="F:protein serine/threonine kinase activity"/>
    <property type="evidence" value="ECO:0007669"/>
    <property type="project" value="TreeGrafter"/>
</dbReference>
<dbReference type="Pfam" id="PF07714">
    <property type="entry name" value="PK_Tyr_Ser-Thr"/>
    <property type="match status" value="1"/>
</dbReference>
<comment type="caution">
    <text evidence="4">The sequence shown here is derived from an EMBL/GenBank/DDBJ whole genome shotgun (WGS) entry which is preliminary data.</text>
</comment>
<dbReference type="Gene3D" id="3.30.200.20">
    <property type="entry name" value="Phosphorylase Kinase, domain 1"/>
    <property type="match status" value="1"/>
</dbReference>
<dbReference type="InterPro" id="IPR011009">
    <property type="entry name" value="Kinase-like_dom_sf"/>
</dbReference>
<dbReference type="SUPFAM" id="SSF52058">
    <property type="entry name" value="L domain-like"/>
    <property type="match status" value="1"/>
</dbReference>
<dbReference type="PROSITE" id="PS50011">
    <property type="entry name" value="PROTEIN_KINASE_DOM"/>
    <property type="match status" value="1"/>
</dbReference>
<gene>
    <name evidence="4" type="ORF">P43SY_000634</name>
</gene>
<dbReference type="GO" id="GO:0005524">
    <property type="term" value="F:ATP binding"/>
    <property type="evidence" value="ECO:0007669"/>
    <property type="project" value="InterPro"/>
</dbReference>
<protein>
    <recommendedName>
        <fullName evidence="3">Protein kinase domain-containing protein</fullName>
    </recommendedName>
</protein>
<organism evidence="4 5">
    <name type="scientific">Pythium insidiosum</name>
    <name type="common">Pythiosis disease agent</name>
    <dbReference type="NCBI Taxonomy" id="114742"/>
    <lineage>
        <taxon>Eukaryota</taxon>
        <taxon>Sar</taxon>
        <taxon>Stramenopiles</taxon>
        <taxon>Oomycota</taxon>
        <taxon>Peronosporomycetes</taxon>
        <taxon>Pythiales</taxon>
        <taxon>Pythiaceae</taxon>
        <taxon>Pythium</taxon>
    </lineage>
</organism>
<dbReference type="Gene3D" id="3.80.10.10">
    <property type="entry name" value="Ribonuclease Inhibitor"/>
    <property type="match status" value="2"/>
</dbReference>
<evidence type="ECO:0000259" key="3">
    <source>
        <dbReference type="PROSITE" id="PS50011"/>
    </source>
</evidence>
<sequence>MANAAVAHADADADADAASCLRPSSVDCNAVCQASACDIVGSMADAQRCVGRCVLHDGCLVQCPDETRRPPPPVEGKRLVPRARDDELDSGGSAATTAMPQLRLPDNETLLLSDVDFNALFPTSLAAFPSLRRFSCRNCRLSRFPVALFELRNLSECALPRNQLQALPVQLESSAINMLDLSHNRFSSMPPEAWSMPQLSALDLSGNAISECETPARPDILSRLQSLQLRELALDGNPLTSFRCIFPNLESLSLRKTALGALPLVFFNMSQLQRLDISESRNLSLDALSQPLAITELYVSLNEWRSLPPSLPTLTPQLETLVARDNLLQDVTDLKIATRLPRLRALELSGNRMRSLVEVAETFPALEVLGLSRSNATAFVMSSPHDSLQRLDVAKNPIEPWLVTPTQLTFLQRLETLRIDQTAFASCATSSQRVVHGYKVCLSTAPSALYVPDAKEKQRNQLIYILGSVMVALLIGIFVAYSRKQRSCGPNAAQSLAGANGDDVSLASSMRQSSQVRKSMQERPSAMPVKFFSQLSRSRSNRSDLSSSRDSSSRGSSTNAFLRLPAPPTTRGGGDNPLSTPTPLVLPGHTTMAWENEELLSWHLDHDGVRMEKRLAVGRLVEIWRASYRTDTVVVKRIKPSVRLLFPHNPQPSDVAVIDAFLHEIRLLSRLDHPRIVAFYGAAWTSVSDVMAVMEYLPHQDIHSFLSRDPRRRSSRSSAMPAPFRAGVWGVEKVRLALGVAEALACLHAFNPPLVHGDVQARNVLLDDELQPKLCDFGSARYCVQGSTAGDAGSLYSSVADGSVDSDECIVRGDNSAWLAPEVLLGRATCDPSMDVYAFGVFLAELDTHDLPIPMGSGAARDSQSSSATVASIRQQIVMGAWQPTFTAACDPQVRALATQCLAFAAAARPSSADIVGFLRELLAEWGHPSRTTATTTLTSASGGAVGATLHDSNGPADSEDSLSLSDFSSQRTIEFKRFDTP</sequence>
<dbReference type="Proteomes" id="UP001209570">
    <property type="component" value="Unassembled WGS sequence"/>
</dbReference>
<keyword evidence="2" id="KW-1133">Transmembrane helix</keyword>
<dbReference type="InterPro" id="IPR001245">
    <property type="entry name" value="Ser-Thr/Tyr_kinase_cat_dom"/>
</dbReference>
<dbReference type="Gene3D" id="1.10.510.10">
    <property type="entry name" value="Transferase(Phosphotransferase) domain 1"/>
    <property type="match status" value="1"/>
</dbReference>
<evidence type="ECO:0000313" key="4">
    <source>
        <dbReference type="EMBL" id="KAJ0393364.1"/>
    </source>
</evidence>
<dbReference type="InterPro" id="IPR000719">
    <property type="entry name" value="Prot_kinase_dom"/>
</dbReference>
<feature type="compositionally biased region" description="Polar residues" evidence="1">
    <location>
        <begin position="506"/>
        <end position="518"/>
    </location>
</feature>
<feature type="compositionally biased region" description="Low complexity" evidence="1">
    <location>
        <begin position="533"/>
        <end position="557"/>
    </location>
</feature>
<dbReference type="InterPro" id="IPR051681">
    <property type="entry name" value="Ser/Thr_Kinases-Pseudokinases"/>
</dbReference>
<evidence type="ECO:0000256" key="2">
    <source>
        <dbReference type="SAM" id="Phobius"/>
    </source>
</evidence>
<dbReference type="EMBL" id="JAKCXM010000501">
    <property type="protein sequence ID" value="KAJ0393364.1"/>
    <property type="molecule type" value="Genomic_DNA"/>
</dbReference>
<proteinExistence type="predicted"/>
<feature type="region of interest" description="Disordered" evidence="1">
    <location>
        <begin position="943"/>
        <end position="966"/>
    </location>
</feature>
<accession>A0AAD5L981</accession>
<dbReference type="SUPFAM" id="SSF56112">
    <property type="entry name" value="Protein kinase-like (PK-like)"/>
    <property type="match status" value="1"/>
</dbReference>
<dbReference type="InterPro" id="IPR032675">
    <property type="entry name" value="LRR_dom_sf"/>
</dbReference>
<keyword evidence="2" id="KW-0472">Membrane</keyword>
<evidence type="ECO:0000313" key="5">
    <source>
        <dbReference type="Proteomes" id="UP001209570"/>
    </source>
</evidence>
<dbReference type="AlphaFoldDB" id="A0AAD5L981"/>
<feature type="compositionally biased region" description="Basic and acidic residues" evidence="1">
    <location>
        <begin position="66"/>
        <end position="85"/>
    </location>
</feature>
<feature type="transmembrane region" description="Helical" evidence="2">
    <location>
        <begin position="462"/>
        <end position="481"/>
    </location>
</feature>
<dbReference type="PANTHER" id="PTHR44329">
    <property type="entry name" value="SERINE/THREONINE-PROTEIN KINASE TNNI3K-RELATED"/>
    <property type="match status" value="1"/>
</dbReference>
<name>A0AAD5L981_PYTIN</name>